<evidence type="ECO:0000313" key="3">
    <source>
        <dbReference type="Proteomes" id="UP000504882"/>
    </source>
</evidence>
<feature type="transmembrane region" description="Helical" evidence="1">
    <location>
        <begin position="223"/>
        <end position="245"/>
    </location>
</feature>
<dbReference type="Proteomes" id="UP000504882">
    <property type="component" value="Unassembled WGS sequence"/>
</dbReference>
<feature type="transmembrane region" description="Helical" evidence="1">
    <location>
        <begin position="28"/>
        <end position="48"/>
    </location>
</feature>
<accession>A0ABY2EBA9</accession>
<feature type="transmembrane region" description="Helical" evidence="1">
    <location>
        <begin position="164"/>
        <end position="183"/>
    </location>
</feature>
<comment type="caution">
    <text evidence="2">The sequence shown here is derived from an EMBL/GenBank/DDBJ whole genome shotgun (WGS) entry which is preliminary data.</text>
</comment>
<evidence type="ECO:0000313" key="2">
    <source>
        <dbReference type="EMBL" id="TDE97514.1"/>
    </source>
</evidence>
<feature type="transmembrane region" description="Helical" evidence="1">
    <location>
        <begin position="351"/>
        <end position="373"/>
    </location>
</feature>
<dbReference type="RefSeq" id="WP_133106441.1">
    <property type="nucleotide sequence ID" value="NZ_SMNA01000002.1"/>
</dbReference>
<dbReference type="Pfam" id="PF09852">
    <property type="entry name" value="DUF2079"/>
    <property type="match status" value="1"/>
</dbReference>
<name>A0ABY2EBA9_9MICO</name>
<proteinExistence type="predicted"/>
<feature type="transmembrane region" description="Helical" evidence="1">
    <location>
        <begin position="115"/>
        <end position="135"/>
    </location>
</feature>
<evidence type="ECO:0000256" key="1">
    <source>
        <dbReference type="SAM" id="Phobius"/>
    </source>
</evidence>
<feature type="transmembrane region" description="Helical" evidence="1">
    <location>
        <begin position="257"/>
        <end position="274"/>
    </location>
</feature>
<feature type="transmembrane region" description="Helical" evidence="1">
    <location>
        <begin position="189"/>
        <end position="216"/>
    </location>
</feature>
<sequence length="482" mass="51380">MSTAVTGADERPVHGAAGAAAYRPPRRAHLLMASTAVGLVTTLLYTVFSWRQWARFQVPSWDLGIFTQILRAYSEGRAPVVPIKGEGFMILGDHFHPLLVVLAPVYAAFPSGLTLLAAQAVLVGISAVVVTWCAVRHLGRLPGTTLGLAYGLSWGLQSAVASQFHEVALALPFLALSLAALVRRDHRAAALWALPMVLIKEDLGLTVAAIGVVIVIRGSRRLGAALAVGGVAAFVITTRVVLPALNPDGVWDYADDSIVSVLFTDPGAALNGLFTGVGHKAALVLLVFGVTGFLALRSPLALITLPTFAWRLTSDVPFHWSADWHYSAVLMPIVFLAVVDTFVTARGARRFAAPVGIGALILALVITVWFPLWKLTEPETYAPSHQDAAARQVLELIGDGAVVDTDITMMAYLAPRADVYWVGNEGNPVPDYVVVNRQSGIYGGNPPSDVVEYATSKFPGETFVEVLDSDGFLVAEHVPQAN</sequence>
<organism evidence="2 3">
    <name type="scientific">Occultella glacieicola</name>
    <dbReference type="NCBI Taxonomy" id="2518684"/>
    <lineage>
        <taxon>Bacteria</taxon>
        <taxon>Bacillati</taxon>
        <taxon>Actinomycetota</taxon>
        <taxon>Actinomycetes</taxon>
        <taxon>Micrococcales</taxon>
        <taxon>Ruaniaceae</taxon>
        <taxon>Occultella</taxon>
    </lineage>
</organism>
<dbReference type="InterPro" id="IPR018650">
    <property type="entry name" value="STSV1_Orf64"/>
</dbReference>
<reference evidence="2 3" key="1">
    <citation type="submission" date="2019-03" db="EMBL/GenBank/DDBJ databases">
        <title>Genomic features of bacteria from cold environments.</title>
        <authorList>
            <person name="Shen L."/>
        </authorList>
    </citation>
    <scope>NUCLEOTIDE SEQUENCE [LARGE SCALE GENOMIC DNA]</scope>
    <source>
        <strain evidence="3">T3246-1</strain>
    </source>
</reference>
<protein>
    <submittedName>
        <fullName evidence="2">DUF2079 domain-containing protein</fullName>
    </submittedName>
</protein>
<feature type="transmembrane region" description="Helical" evidence="1">
    <location>
        <begin position="281"/>
        <end position="304"/>
    </location>
</feature>
<keyword evidence="1" id="KW-0472">Membrane</keyword>
<dbReference type="EMBL" id="SMNA01000002">
    <property type="protein sequence ID" value="TDE97514.1"/>
    <property type="molecule type" value="Genomic_DNA"/>
</dbReference>
<keyword evidence="1" id="KW-0812">Transmembrane</keyword>
<gene>
    <name evidence="2" type="ORF">EXU48_04850</name>
</gene>
<keyword evidence="3" id="KW-1185">Reference proteome</keyword>
<feature type="transmembrane region" description="Helical" evidence="1">
    <location>
        <begin position="324"/>
        <end position="344"/>
    </location>
</feature>
<keyword evidence="1" id="KW-1133">Transmembrane helix</keyword>